<evidence type="ECO:0000256" key="3">
    <source>
        <dbReference type="ARBA" id="ARBA00023242"/>
    </source>
</evidence>
<dbReference type="InterPro" id="IPR000504">
    <property type="entry name" value="RRM_dom"/>
</dbReference>
<dbReference type="STRING" id="1160509.A0A3N4HR87"/>
<dbReference type="SUPFAM" id="SSF54928">
    <property type="entry name" value="RNA-binding domain, RBD"/>
    <property type="match status" value="1"/>
</dbReference>
<dbReference type="InterPro" id="IPR012677">
    <property type="entry name" value="Nucleotide-bd_a/b_plait_sf"/>
</dbReference>
<name>A0A3N4HR87_ASCIM</name>
<dbReference type="OrthoDB" id="21467at2759"/>
<proteinExistence type="predicted"/>
<reference evidence="7 8" key="1">
    <citation type="journal article" date="2018" name="Nat. Ecol. Evol.">
        <title>Pezizomycetes genomes reveal the molecular basis of ectomycorrhizal truffle lifestyle.</title>
        <authorList>
            <person name="Murat C."/>
            <person name="Payen T."/>
            <person name="Noel B."/>
            <person name="Kuo A."/>
            <person name="Morin E."/>
            <person name="Chen J."/>
            <person name="Kohler A."/>
            <person name="Krizsan K."/>
            <person name="Balestrini R."/>
            <person name="Da Silva C."/>
            <person name="Montanini B."/>
            <person name="Hainaut M."/>
            <person name="Levati E."/>
            <person name="Barry K.W."/>
            <person name="Belfiori B."/>
            <person name="Cichocki N."/>
            <person name="Clum A."/>
            <person name="Dockter R.B."/>
            <person name="Fauchery L."/>
            <person name="Guy J."/>
            <person name="Iotti M."/>
            <person name="Le Tacon F."/>
            <person name="Lindquist E.A."/>
            <person name="Lipzen A."/>
            <person name="Malagnac F."/>
            <person name="Mello A."/>
            <person name="Molinier V."/>
            <person name="Miyauchi S."/>
            <person name="Poulain J."/>
            <person name="Riccioni C."/>
            <person name="Rubini A."/>
            <person name="Sitrit Y."/>
            <person name="Splivallo R."/>
            <person name="Traeger S."/>
            <person name="Wang M."/>
            <person name="Zifcakova L."/>
            <person name="Wipf D."/>
            <person name="Zambonelli A."/>
            <person name="Paolocci F."/>
            <person name="Nowrousian M."/>
            <person name="Ottonello S."/>
            <person name="Baldrian P."/>
            <person name="Spatafora J.W."/>
            <person name="Henrissat B."/>
            <person name="Nagy L.G."/>
            <person name="Aury J.M."/>
            <person name="Wincker P."/>
            <person name="Grigoriev I.V."/>
            <person name="Bonfante P."/>
            <person name="Martin F.M."/>
        </authorList>
    </citation>
    <scope>NUCLEOTIDE SEQUENCE [LARGE SCALE GENOMIC DNA]</scope>
    <source>
        <strain evidence="7 8">RN42</strain>
    </source>
</reference>
<protein>
    <recommendedName>
        <fullName evidence="6">RRM domain-containing protein</fullName>
    </recommendedName>
</protein>
<evidence type="ECO:0000256" key="2">
    <source>
        <dbReference type="ARBA" id="ARBA00022884"/>
    </source>
</evidence>
<dbReference type="CDD" id="cd12307">
    <property type="entry name" value="RRM_NIFK_like"/>
    <property type="match status" value="1"/>
</dbReference>
<dbReference type="AlphaFoldDB" id="A0A3N4HR87"/>
<evidence type="ECO:0000256" key="1">
    <source>
        <dbReference type="ARBA" id="ARBA00004604"/>
    </source>
</evidence>
<dbReference type="Gene3D" id="3.30.70.330">
    <property type="match status" value="1"/>
</dbReference>
<dbReference type="Pfam" id="PF00076">
    <property type="entry name" value="RRM_1"/>
    <property type="match status" value="1"/>
</dbReference>
<feature type="region of interest" description="Disordered" evidence="5">
    <location>
        <begin position="126"/>
        <end position="146"/>
    </location>
</feature>
<sequence>KRGIIILERVPHGFYEQEMKSYFSQFGEVTRLRLSRNKKTGRSKHYAFLEFSNESVAEIVADTMNNYLLFGHILKCRVLKELEPEQIEKLFKGANKRFKVIPRSKLAKRDNDKAKPEERWQKLVVREEQRRQEKKAQLEKLGIDYD</sequence>
<dbReference type="InterPro" id="IPR035979">
    <property type="entry name" value="RBD_domain_sf"/>
</dbReference>
<feature type="non-terminal residue" evidence="7">
    <location>
        <position position="1"/>
    </location>
</feature>
<dbReference type="PANTHER" id="PTHR46754">
    <property type="entry name" value="MKI67 FHA DOMAIN-INTERACTING NUCLEOLAR PHOSPHOPROTEIN"/>
    <property type="match status" value="1"/>
</dbReference>
<keyword evidence="3" id="KW-0539">Nucleus</keyword>
<dbReference type="SMART" id="SM00360">
    <property type="entry name" value="RRM"/>
    <property type="match status" value="1"/>
</dbReference>
<evidence type="ECO:0000256" key="5">
    <source>
        <dbReference type="SAM" id="MobiDB-lite"/>
    </source>
</evidence>
<evidence type="ECO:0000313" key="8">
    <source>
        <dbReference type="Proteomes" id="UP000275078"/>
    </source>
</evidence>
<evidence type="ECO:0000256" key="4">
    <source>
        <dbReference type="PROSITE-ProRule" id="PRU00176"/>
    </source>
</evidence>
<dbReference type="EMBL" id="ML119762">
    <property type="protein sequence ID" value="RPA75496.1"/>
    <property type="molecule type" value="Genomic_DNA"/>
</dbReference>
<dbReference type="GO" id="GO:0003723">
    <property type="term" value="F:RNA binding"/>
    <property type="evidence" value="ECO:0007669"/>
    <property type="project" value="UniProtKB-UniRule"/>
</dbReference>
<dbReference type="Proteomes" id="UP000275078">
    <property type="component" value="Unassembled WGS sequence"/>
</dbReference>
<evidence type="ECO:0000313" key="7">
    <source>
        <dbReference type="EMBL" id="RPA75496.1"/>
    </source>
</evidence>
<comment type="subcellular location">
    <subcellularLocation>
        <location evidence="1">Nucleus</location>
        <location evidence="1">Nucleolus</location>
    </subcellularLocation>
</comment>
<dbReference type="GO" id="GO:0005730">
    <property type="term" value="C:nucleolus"/>
    <property type="evidence" value="ECO:0007669"/>
    <property type="project" value="UniProtKB-SubCell"/>
</dbReference>
<gene>
    <name evidence="7" type="ORF">BJ508DRAFT_193756</name>
</gene>
<feature type="domain" description="RRM" evidence="6">
    <location>
        <begin position="3"/>
        <end position="81"/>
    </location>
</feature>
<keyword evidence="8" id="KW-1185">Reference proteome</keyword>
<organism evidence="7 8">
    <name type="scientific">Ascobolus immersus RN42</name>
    <dbReference type="NCBI Taxonomy" id="1160509"/>
    <lineage>
        <taxon>Eukaryota</taxon>
        <taxon>Fungi</taxon>
        <taxon>Dikarya</taxon>
        <taxon>Ascomycota</taxon>
        <taxon>Pezizomycotina</taxon>
        <taxon>Pezizomycetes</taxon>
        <taxon>Pezizales</taxon>
        <taxon>Ascobolaceae</taxon>
        <taxon>Ascobolus</taxon>
    </lineage>
</organism>
<dbReference type="PROSITE" id="PS50102">
    <property type="entry name" value="RRM"/>
    <property type="match status" value="1"/>
</dbReference>
<keyword evidence="2 4" id="KW-0694">RNA-binding</keyword>
<feature type="non-terminal residue" evidence="7">
    <location>
        <position position="146"/>
    </location>
</feature>
<evidence type="ECO:0000259" key="6">
    <source>
        <dbReference type="PROSITE" id="PS50102"/>
    </source>
</evidence>
<accession>A0A3N4HR87</accession>